<proteinExistence type="inferred from homology"/>
<dbReference type="PROSITE" id="PS00183">
    <property type="entry name" value="UBC_1"/>
    <property type="match status" value="1"/>
</dbReference>
<dbReference type="GO" id="GO:0061654">
    <property type="term" value="F:NEDD8 conjugating enzyme activity"/>
    <property type="evidence" value="ECO:0007669"/>
    <property type="project" value="UniProtKB-EC"/>
</dbReference>
<evidence type="ECO:0000256" key="3">
    <source>
        <dbReference type="ARBA" id="ARBA00022741"/>
    </source>
</evidence>
<evidence type="ECO:0000259" key="11">
    <source>
        <dbReference type="PROSITE" id="PS50127"/>
    </source>
</evidence>
<dbReference type="Proteomes" id="UP001054945">
    <property type="component" value="Unassembled WGS sequence"/>
</dbReference>
<dbReference type="CDD" id="cd23794">
    <property type="entry name" value="UBCc_UBE2F_UBE2M"/>
    <property type="match status" value="1"/>
</dbReference>
<feature type="domain" description="UBC core" evidence="11">
    <location>
        <begin position="28"/>
        <end position="172"/>
    </location>
</feature>
<dbReference type="InterPro" id="IPR000608">
    <property type="entry name" value="UBC"/>
</dbReference>
<dbReference type="Gene3D" id="3.10.110.10">
    <property type="entry name" value="Ubiquitin Conjugating Enzyme"/>
    <property type="match status" value="1"/>
</dbReference>
<dbReference type="AlphaFoldDB" id="A0AAV4NX13"/>
<feature type="active site" description="Glycyl thioester intermediate" evidence="9">
    <location>
        <position position="110"/>
    </location>
</feature>
<sequence>MIKLFSLKQQRRDGETPIKGSTQKRASAAQLRITKDINELNLPKTCKMDFPEPDDLLNFKLIISPDEGFYRGGYFTFSFRVSPNYPHEPPKVKCETMVYHPNIDLDGNVCLNILREDWKPVLTINSIVYGLQYLFLEPNPEDPLNKEAAEVLQNNRRVFEQNVRKAMNGGYIGSTCFERCLK</sequence>
<organism evidence="12 13">
    <name type="scientific">Caerostris extrusa</name>
    <name type="common">Bark spider</name>
    <name type="synonym">Caerostris bankana</name>
    <dbReference type="NCBI Taxonomy" id="172846"/>
    <lineage>
        <taxon>Eukaryota</taxon>
        <taxon>Metazoa</taxon>
        <taxon>Ecdysozoa</taxon>
        <taxon>Arthropoda</taxon>
        <taxon>Chelicerata</taxon>
        <taxon>Arachnida</taxon>
        <taxon>Araneae</taxon>
        <taxon>Araneomorphae</taxon>
        <taxon>Entelegynae</taxon>
        <taxon>Araneoidea</taxon>
        <taxon>Araneidae</taxon>
        <taxon>Caerostris</taxon>
    </lineage>
</organism>
<comment type="pathway">
    <text evidence="1">Protein modification; protein neddylation.</text>
</comment>
<reference evidence="12 13" key="1">
    <citation type="submission" date="2021-06" db="EMBL/GenBank/DDBJ databases">
        <title>Caerostris extrusa draft genome.</title>
        <authorList>
            <person name="Kono N."/>
            <person name="Arakawa K."/>
        </authorList>
    </citation>
    <scope>NUCLEOTIDE SEQUENCE [LARGE SCALE GENOMIC DNA]</scope>
</reference>
<dbReference type="SMART" id="SM00212">
    <property type="entry name" value="UBCc"/>
    <property type="match status" value="1"/>
</dbReference>
<protein>
    <recommendedName>
        <fullName evidence="7">E2 NEDD8-conjugating enzyme</fullName>
        <ecNumber evidence="7">2.3.2.34</ecNumber>
    </recommendedName>
    <alternativeName>
        <fullName evidence="8">NEDD8 carrier protein</fullName>
    </alternativeName>
</protein>
<dbReference type="InterPro" id="IPR023313">
    <property type="entry name" value="UBQ-conjugating_AS"/>
</dbReference>
<comment type="caution">
    <text evidence="12">The sequence shown here is derived from an EMBL/GenBank/DDBJ whole genome shotgun (WGS) entry which is preliminary data.</text>
</comment>
<dbReference type="GO" id="GO:0005524">
    <property type="term" value="F:ATP binding"/>
    <property type="evidence" value="ECO:0007669"/>
    <property type="project" value="UniProtKB-UniRule"/>
</dbReference>
<keyword evidence="4 10" id="KW-0833">Ubl conjugation pathway</keyword>
<dbReference type="EMBL" id="BPLR01021249">
    <property type="protein sequence ID" value="GIX87597.1"/>
    <property type="molecule type" value="Genomic_DNA"/>
</dbReference>
<keyword evidence="3 10" id="KW-0547">Nucleotide-binding</keyword>
<keyword evidence="2" id="KW-0808">Transferase</keyword>
<evidence type="ECO:0000313" key="13">
    <source>
        <dbReference type="Proteomes" id="UP001054945"/>
    </source>
</evidence>
<evidence type="ECO:0000256" key="2">
    <source>
        <dbReference type="ARBA" id="ARBA00022679"/>
    </source>
</evidence>
<name>A0AAV4NX13_CAEEX</name>
<comment type="similarity">
    <text evidence="10">Belongs to the ubiquitin-conjugating enzyme family.</text>
</comment>
<dbReference type="SUPFAM" id="SSF54495">
    <property type="entry name" value="UBC-like"/>
    <property type="match status" value="1"/>
</dbReference>
<keyword evidence="13" id="KW-1185">Reference proteome</keyword>
<evidence type="ECO:0000256" key="1">
    <source>
        <dbReference type="ARBA" id="ARBA00005032"/>
    </source>
</evidence>
<dbReference type="FunFam" id="3.10.110.10:FF:000239">
    <property type="entry name" value="NEDD8-conjugating enzyme Ubc12"/>
    <property type="match status" value="1"/>
</dbReference>
<evidence type="ECO:0000256" key="9">
    <source>
        <dbReference type="PROSITE-ProRule" id="PRU10133"/>
    </source>
</evidence>
<dbReference type="InterPro" id="IPR050113">
    <property type="entry name" value="Ub_conjugating_enzyme"/>
</dbReference>
<evidence type="ECO:0000256" key="8">
    <source>
        <dbReference type="ARBA" id="ARBA00079113"/>
    </source>
</evidence>
<evidence type="ECO:0000256" key="10">
    <source>
        <dbReference type="RuleBase" id="RU362109"/>
    </source>
</evidence>
<dbReference type="InterPro" id="IPR016135">
    <property type="entry name" value="UBQ-conjugating_enzyme/RWD"/>
</dbReference>
<dbReference type="EC" id="2.3.2.34" evidence="7"/>
<keyword evidence="5 10" id="KW-0067">ATP-binding</keyword>
<evidence type="ECO:0000313" key="12">
    <source>
        <dbReference type="EMBL" id="GIX87597.1"/>
    </source>
</evidence>
<gene>
    <name evidence="12" type="primary">UbcE2M</name>
    <name evidence="12" type="ORF">CEXT_552371</name>
</gene>
<comment type="catalytic activity">
    <reaction evidence="6">
        <text>[E1 NEDD8-activating enzyme]-S-[NEDD8 protein]-yl-L-cysteine + [E2 NEDD8-conjugating enzyme]-L-cysteine = [E1 NEDD8-activating enzyme]-L-cysteine + [E2 NEDD8-conjugating enzyme]-S-[NEDD8-protein]-yl-L-cysteine.</text>
        <dbReference type="EC" id="2.3.2.34"/>
    </reaction>
</comment>
<accession>A0AAV4NX13</accession>
<evidence type="ECO:0000256" key="7">
    <source>
        <dbReference type="ARBA" id="ARBA00044047"/>
    </source>
</evidence>
<evidence type="ECO:0000256" key="5">
    <source>
        <dbReference type="ARBA" id="ARBA00022840"/>
    </source>
</evidence>
<dbReference type="Pfam" id="PF00179">
    <property type="entry name" value="UQ_con"/>
    <property type="match status" value="1"/>
</dbReference>
<dbReference type="PROSITE" id="PS50127">
    <property type="entry name" value="UBC_2"/>
    <property type="match status" value="1"/>
</dbReference>
<evidence type="ECO:0000256" key="4">
    <source>
        <dbReference type="ARBA" id="ARBA00022786"/>
    </source>
</evidence>
<dbReference type="PANTHER" id="PTHR24067">
    <property type="entry name" value="UBIQUITIN-CONJUGATING ENZYME E2"/>
    <property type="match status" value="1"/>
</dbReference>
<evidence type="ECO:0000256" key="6">
    <source>
        <dbReference type="ARBA" id="ARBA00043698"/>
    </source>
</evidence>